<dbReference type="EMBL" id="JAOYFB010000001">
    <property type="protein sequence ID" value="KAK4004029.1"/>
    <property type="molecule type" value="Genomic_DNA"/>
</dbReference>
<gene>
    <name evidence="1" type="ORF">OUZ56_005772</name>
</gene>
<reference evidence="1 2" key="1">
    <citation type="journal article" date="2023" name="Nucleic Acids Res.">
        <title>The hologenome of Daphnia magna reveals possible DNA methylation and microbiome-mediated evolution of the host genome.</title>
        <authorList>
            <person name="Chaturvedi A."/>
            <person name="Li X."/>
            <person name="Dhandapani V."/>
            <person name="Marshall H."/>
            <person name="Kissane S."/>
            <person name="Cuenca-Cambronero M."/>
            <person name="Asole G."/>
            <person name="Calvet F."/>
            <person name="Ruiz-Romero M."/>
            <person name="Marangio P."/>
            <person name="Guigo R."/>
            <person name="Rago D."/>
            <person name="Mirbahai L."/>
            <person name="Eastwood N."/>
            <person name="Colbourne J.K."/>
            <person name="Zhou J."/>
            <person name="Mallon E."/>
            <person name="Orsini L."/>
        </authorList>
    </citation>
    <scope>NUCLEOTIDE SEQUENCE [LARGE SCALE GENOMIC DNA]</scope>
    <source>
        <strain evidence="1">LRV0_1</strain>
    </source>
</reference>
<protein>
    <submittedName>
        <fullName evidence="1">Uncharacterized protein</fullName>
    </submittedName>
</protein>
<evidence type="ECO:0000313" key="1">
    <source>
        <dbReference type="EMBL" id="KAK4004029.1"/>
    </source>
</evidence>
<evidence type="ECO:0000313" key="2">
    <source>
        <dbReference type="Proteomes" id="UP001234178"/>
    </source>
</evidence>
<accession>A0ABQ9YTS6</accession>
<dbReference type="Proteomes" id="UP001234178">
    <property type="component" value="Unassembled WGS sequence"/>
</dbReference>
<organism evidence="1 2">
    <name type="scientific">Daphnia magna</name>
    <dbReference type="NCBI Taxonomy" id="35525"/>
    <lineage>
        <taxon>Eukaryota</taxon>
        <taxon>Metazoa</taxon>
        <taxon>Ecdysozoa</taxon>
        <taxon>Arthropoda</taxon>
        <taxon>Crustacea</taxon>
        <taxon>Branchiopoda</taxon>
        <taxon>Diplostraca</taxon>
        <taxon>Cladocera</taxon>
        <taxon>Anomopoda</taxon>
        <taxon>Daphniidae</taxon>
        <taxon>Daphnia</taxon>
    </lineage>
</organism>
<comment type="caution">
    <text evidence="1">The sequence shown here is derived from an EMBL/GenBank/DDBJ whole genome shotgun (WGS) entry which is preliminary data.</text>
</comment>
<proteinExistence type="predicted"/>
<name>A0ABQ9YTS6_9CRUS</name>
<keyword evidence="2" id="KW-1185">Reference proteome</keyword>
<sequence length="86" mass="9843">MASALAADKVGIWIEFQLWWIKAIISENSVSLCITLCFNVTFDHYIQLRLSICKGLPIPFYNPQRKYTSCVFLCISELDPIPSFLP</sequence>